<dbReference type="AlphaFoldDB" id="A0A2S9YU73"/>
<reference evidence="1 2" key="1">
    <citation type="submission" date="2018-03" db="EMBL/GenBank/DDBJ databases">
        <title>Draft Genome Sequences of the Obligatory Marine Myxobacteria Enhygromyxa salina SWB007.</title>
        <authorList>
            <person name="Poehlein A."/>
            <person name="Moghaddam J.A."/>
            <person name="Harms H."/>
            <person name="Alanjari M."/>
            <person name="Koenig G.M."/>
            <person name="Daniel R."/>
            <person name="Schaeberle T.F."/>
        </authorList>
    </citation>
    <scope>NUCLEOTIDE SEQUENCE [LARGE SCALE GENOMIC DNA]</scope>
    <source>
        <strain evidence="1 2">SWB007</strain>
    </source>
</reference>
<gene>
    <name evidence="1" type="ORF">ENSA7_16520</name>
</gene>
<sequence>MTYELDVPSASRARWPLVTLVASLPLLGCGPGDIGDGGPFRITSVDFDGDATITLTFSRPVANVDEIDPNDFRISVAQTYSVTYTDPQYGSYTYEGSFYADIGTFDYGSQYSYSRFEILSATLAADNQIRLEGEFSFGSNVCQQLADVEQQLEMYQAQYPGSKADLGMFLHYAAGDIPVLSEKDETIADIGAQWVVTQELYMSNEAYGFPNLQPKLEIPCP</sequence>
<organism evidence="1 2">
    <name type="scientific">Enhygromyxa salina</name>
    <dbReference type="NCBI Taxonomy" id="215803"/>
    <lineage>
        <taxon>Bacteria</taxon>
        <taxon>Pseudomonadati</taxon>
        <taxon>Myxococcota</taxon>
        <taxon>Polyangia</taxon>
        <taxon>Nannocystales</taxon>
        <taxon>Nannocystaceae</taxon>
        <taxon>Enhygromyxa</taxon>
    </lineage>
</organism>
<proteinExistence type="predicted"/>
<name>A0A2S9YU73_9BACT</name>
<comment type="caution">
    <text evidence="1">The sequence shown here is derived from an EMBL/GenBank/DDBJ whole genome shotgun (WGS) entry which is preliminary data.</text>
</comment>
<protein>
    <submittedName>
        <fullName evidence="1">Uncharacterized protein</fullName>
    </submittedName>
</protein>
<evidence type="ECO:0000313" key="2">
    <source>
        <dbReference type="Proteomes" id="UP000238823"/>
    </source>
</evidence>
<dbReference type="Proteomes" id="UP000238823">
    <property type="component" value="Unassembled WGS sequence"/>
</dbReference>
<accession>A0A2S9YU73</accession>
<evidence type="ECO:0000313" key="1">
    <source>
        <dbReference type="EMBL" id="PRQ08646.1"/>
    </source>
</evidence>
<dbReference type="EMBL" id="PVNL01000039">
    <property type="protein sequence ID" value="PRQ08646.1"/>
    <property type="molecule type" value="Genomic_DNA"/>
</dbReference>